<keyword evidence="2" id="KW-1185">Reference proteome</keyword>
<name>A0A8X6N8N7_NEPPI</name>
<evidence type="ECO:0000313" key="2">
    <source>
        <dbReference type="Proteomes" id="UP000887013"/>
    </source>
</evidence>
<dbReference type="Proteomes" id="UP000887013">
    <property type="component" value="Unassembled WGS sequence"/>
</dbReference>
<comment type="caution">
    <text evidence="1">The sequence shown here is derived from an EMBL/GenBank/DDBJ whole genome shotgun (WGS) entry which is preliminary data.</text>
</comment>
<gene>
    <name evidence="1" type="ORF">NPIL_214891</name>
</gene>
<protein>
    <submittedName>
        <fullName evidence="1">Uncharacterized protein</fullName>
    </submittedName>
</protein>
<reference evidence="1" key="1">
    <citation type="submission" date="2020-08" db="EMBL/GenBank/DDBJ databases">
        <title>Multicomponent nature underlies the extraordinary mechanical properties of spider dragline silk.</title>
        <authorList>
            <person name="Kono N."/>
            <person name="Nakamura H."/>
            <person name="Mori M."/>
            <person name="Yoshida Y."/>
            <person name="Ohtoshi R."/>
            <person name="Malay A.D."/>
            <person name="Moran D.A.P."/>
            <person name="Tomita M."/>
            <person name="Numata K."/>
            <person name="Arakawa K."/>
        </authorList>
    </citation>
    <scope>NUCLEOTIDE SEQUENCE</scope>
</reference>
<proteinExistence type="predicted"/>
<evidence type="ECO:0000313" key="1">
    <source>
        <dbReference type="EMBL" id="GFT01169.1"/>
    </source>
</evidence>
<accession>A0A8X6N8N7</accession>
<dbReference type="AlphaFoldDB" id="A0A8X6N8N7"/>
<organism evidence="1 2">
    <name type="scientific">Nephila pilipes</name>
    <name type="common">Giant wood spider</name>
    <name type="synonym">Nephila maculata</name>
    <dbReference type="NCBI Taxonomy" id="299642"/>
    <lineage>
        <taxon>Eukaryota</taxon>
        <taxon>Metazoa</taxon>
        <taxon>Ecdysozoa</taxon>
        <taxon>Arthropoda</taxon>
        <taxon>Chelicerata</taxon>
        <taxon>Arachnida</taxon>
        <taxon>Araneae</taxon>
        <taxon>Araneomorphae</taxon>
        <taxon>Entelegynae</taxon>
        <taxon>Araneoidea</taxon>
        <taxon>Nephilidae</taxon>
        <taxon>Nephila</taxon>
    </lineage>
</organism>
<sequence>MTGTPGLAAPFSCLPETFLGLLASGKKDAVGYYTAPIVVVVTGAWDEGKDLFLYFLHSRDFSLAMFYVGLALVSLAEENTNYVYTSLLSRWNARK</sequence>
<dbReference type="EMBL" id="BMAW01006905">
    <property type="protein sequence ID" value="GFT01169.1"/>
    <property type="molecule type" value="Genomic_DNA"/>
</dbReference>